<dbReference type="Pfam" id="PF13672">
    <property type="entry name" value="PP2C_2"/>
    <property type="match status" value="1"/>
</dbReference>
<sequence>MDSEAAAQVDPRRAEVVLRLFGRTDVGQVREHNEDNFIVADLTKASRGLMEMDRYQVVGERGALLGVCDGMGGAAAGEVASQLAVDIIYQRMSAGGPPQDHDELAARLVQAIEAAGLRIFSEAKLDRTRRGMGTTSTIAALMDDHLFLGQVGDSRAYILRGDRLVQVTRDQSLVNQLIEAGQLTEEEAETFEHNNIILQALGTADSVQVDLTFVQLKRGDTLMLCSDGLSGMVRNDEIREVLRTVDDPIDACKVLTDRANQAGGHDNITVVVAKFDGDGLAAPELEDIEELRYQKYTLPEHLLAQNAAASEPARKVKELDEKKISQRPPSPKTWMSNADSDMGDEGDEYDRAFSAMAADDGLDERSARAPVQGDDPIMIPTDGAPQWLVILMIVSAVACVTIAGYYLLR</sequence>
<reference evidence="4 5" key="1">
    <citation type="submission" date="2014-02" db="EMBL/GenBank/DDBJ databases">
        <title>The small core and large imbalanced accessory genome model reveals a collaborative survival strategy of Sorangium cellulosum strains in nature.</title>
        <authorList>
            <person name="Han K."/>
            <person name="Peng R."/>
            <person name="Blom J."/>
            <person name="Li Y.-Z."/>
        </authorList>
    </citation>
    <scope>NUCLEOTIDE SEQUENCE [LARGE SCALE GENOMIC DNA]</scope>
    <source>
        <strain evidence="4 5">So0157-25</strain>
    </source>
</reference>
<dbReference type="InterPro" id="IPR015655">
    <property type="entry name" value="PP2C"/>
</dbReference>
<dbReference type="InterPro" id="IPR036457">
    <property type="entry name" value="PPM-type-like_dom_sf"/>
</dbReference>
<evidence type="ECO:0000313" key="4">
    <source>
        <dbReference type="EMBL" id="KYF55542.1"/>
    </source>
</evidence>
<accession>A0A150PIQ8</accession>
<keyword evidence="2" id="KW-0472">Membrane</keyword>
<dbReference type="SMART" id="SM00331">
    <property type="entry name" value="PP2C_SIG"/>
    <property type="match status" value="1"/>
</dbReference>
<keyword evidence="2" id="KW-0812">Transmembrane</keyword>
<dbReference type="SUPFAM" id="SSF81606">
    <property type="entry name" value="PP2C-like"/>
    <property type="match status" value="1"/>
</dbReference>
<dbReference type="AlphaFoldDB" id="A0A150PIQ8"/>
<dbReference type="SMART" id="SM00332">
    <property type="entry name" value="PP2Cc"/>
    <property type="match status" value="1"/>
</dbReference>
<gene>
    <name evidence="4" type="ORF">BE08_08620</name>
</gene>
<name>A0A150PIQ8_SORCE</name>
<evidence type="ECO:0000256" key="1">
    <source>
        <dbReference type="SAM" id="MobiDB-lite"/>
    </source>
</evidence>
<feature type="region of interest" description="Disordered" evidence="1">
    <location>
        <begin position="308"/>
        <end position="344"/>
    </location>
</feature>
<dbReference type="InterPro" id="IPR001932">
    <property type="entry name" value="PPM-type_phosphatase-like_dom"/>
</dbReference>
<dbReference type="CDD" id="cd00143">
    <property type="entry name" value="PP2Cc"/>
    <property type="match status" value="1"/>
</dbReference>
<dbReference type="GO" id="GO:0004722">
    <property type="term" value="F:protein serine/threonine phosphatase activity"/>
    <property type="evidence" value="ECO:0007669"/>
    <property type="project" value="InterPro"/>
</dbReference>
<keyword evidence="2" id="KW-1133">Transmembrane helix</keyword>
<evidence type="ECO:0000259" key="3">
    <source>
        <dbReference type="PROSITE" id="PS51746"/>
    </source>
</evidence>
<dbReference type="Gene3D" id="3.60.40.10">
    <property type="entry name" value="PPM-type phosphatase domain"/>
    <property type="match status" value="1"/>
</dbReference>
<feature type="domain" description="PPM-type phosphatase" evidence="3">
    <location>
        <begin position="20"/>
        <end position="275"/>
    </location>
</feature>
<dbReference type="PROSITE" id="PS51746">
    <property type="entry name" value="PPM_2"/>
    <property type="match status" value="1"/>
</dbReference>
<comment type="caution">
    <text evidence="4">The sequence shown here is derived from an EMBL/GenBank/DDBJ whole genome shotgun (WGS) entry which is preliminary data.</text>
</comment>
<evidence type="ECO:0000313" key="5">
    <source>
        <dbReference type="Proteomes" id="UP000075420"/>
    </source>
</evidence>
<dbReference type="NCBIfam" id="NF033484">
    <property type="entry name" value="Stp1_PP2C_phos"/>
    <property type="match status" value="1"/>
</dbReference>
<dbReference type="Proteomes" id="UP000075420">
    <property type="component" value="Unassembled WGS sequence"/>
</dbReference>
<dbReference type="EMBL" id="JELY01001507">
    <property type="protein sequence ID" value="KYF55542.1"/>
    <property type="molecule type" value="Genomic_DNA"/>
</dbReference>
<feature type="compositionally biased region" description="Basic and acidic residues" evidence="1">
    <location>
        <begin position="312"/>
        <end position="324"/>
    </location>
</feature>
<protein>
    <recommendedName>
        <fullName evidence="3">PPM-type phosphatase domain-containing protein</fullName>
    </recommendedName>
</protein>
<feature type="transmembrane region" description="Helical" evidence="2">
    <location>
        <begin position="387"/>
        <end position="408"/>
    </location>
</feature>
<proteinExistence type="predicted"/>
<evidence type="ECO:0000256" key="2">
    <source>
        <dbReference type="SAM" id="Phobius"/>
    </source>
</evidence>
<dbReference type="PANTHER" id="PTHR47992">
    <property type="entry name" value="PROTEIN PHOSPHATASE"/>
    <property type="match status" value="1"/>
</dbReference>
<organism evidence="4 5">
    <name type="scientific">Sorangium cellulosum</name>
    <name type="common">Polyangium cellulosum</name>
    <dbReference type="NCBI Taxonomy" id="56"/>
    <lineage>
        <taxon>Bacteria</taxon>
        <taxon>Pseudomonadati</taxon>
        <taxon>Myxococcota</taxon>
        <taxon>Polyangia</taxon>
        <taxon>Polyangiales</taxon>
        <taxon>Polyangiaceae</taxon>
        <taxon>Sorangium</taxon>
    </lineage>
</organism>